<keyword evidence="13 14" id="KW-0998">Cell outer membrane</keyword>
<feature type="signal peptide" evidence="16">
    <location>
        <begin position="1"/>
        <end position="30"/>
    </location>
</feature>
<keyword evidence="9" id="KW-0406">Ion transport</keyword>
<feature type="domain" description="TonB-dependent receptor plug" evidence="18">
    <location>
        <begin position="150"/>
        <end position="244"/>
    </location>
</feature>
<keyword evidence="7 16" id="KW-0732">Signal</keyword>
<dbReference type="EMBL" id="FOBB01000001">
    <property type="protein sequence ID" value="SEK42445.1"/>
    <property type="molecule type" value="Genomic_DNA"/>
</dbReference>
<dbReference type="RefSeq" id="WP_089906270.1">
    <property type="nucleotide sequence ID" value="NZ_FOBB01000001.1"/>
</dbReference>
<evidence type="ECO:0000256" key="14">
    <source>
        <dbReference type="PROSITE-ProRule" id="PRU01360"/>
    </source>
</evidence>
<dbReference type="PANTHER" id="PTHR32552">
    <property type="entry name" value="FERRICHROME IRON RECEPTOR-RELATED"/>
    <property type="match status" value="1"/>
</dbReference>
<keyword evidence="5" id="KW-0410">Iron transport</keyword>
<evidence type="ECO:0000256" key="4">
    <source>
        <dbReference type="ARBA" id="ARBA00022452"/>
    </source>
</evidence>
<keyword evidence="20" id="KW-1185">Reference proteome</keyword>
<evidence type="ECO:0000256" key="3">
    <source>
        <dbReference type="ARBA" id="ARBA00022448"/>
    </source>
</evidence>
<feature type="chain" id="PRO_5011553727" evidence="16">
    <location>
        <begin position="31"/>
        <end position="810"/>
    </location>
</feature>
<dbReference type="STRING" id="573321.SAMN04488505_101173"/>
<evidence type="ECO:0000259" key="18">
    <source>
        <dbReference type="Pfam" id="PF07715"/>
    </source>
</evidence>
<evidence type="ECO:0000256" key="10">
    <source>
        <dbReference type="ARBA" id="ARBA00023077"/>
    </source>
</evidence>
<evidence type="ECO:0000313" key="20">
    <source>
        <dbReference type="Proteomes" id="UP000198984"/>
    </source>
</evidence>
<name>A0A1H7H2U6_9BACT</name>
<evidence type="ECO:0000313" key="19">
    <source>
        <dbReference type="EMBL" id="SEK42445.1"/>
    </source>
</evidence>
<dbReference type="InterPro" id="IPR010105">
    <property type="entry name" value="TonB_sidphr_rcpt"/>
</dbReference>
<protein>
    <submittedName>
        <fullName evidence="19">Iron complex outermembrane recepter protein</fullName>
    </submittedName>
</protein>
<evidence type="ECO:0000256" key="7">
    <source>
        <dbReference type="ARBA" id="ARBA00022729"/>
    </source>
</evidence>
<evidence type="ECO:0000256" key="13">
    <source>
        <dbReference type="ARBA" id="ARBA00023237"/>
    </source>
</evidence>
<dbReference type="InterPro" id="IPR000531">
    <property type="entry name" value="Beta-barrel_TonB"/>
</dbReference>
<comment type="subcellular location">
    <subcellularLocation>
        <location evidence="1 14">Cell outer membrane</location>
        <topology evidence="1 14">Multi-pass membrane protein</topology>
    </subcellularLocation>
</comment>
<evidence type="ECO:0000256" key="12">
    <source>
        <dbReference type="ARBA" id="ARBA00023170"/>
    </source>
</evidence>
<dbReference type="Pfam" id="PF07715">
    <property type="entry name" value="Plug"/>
    <property type="match status" value="1"/>
</dbReference>
<dbReference type="Proteomes" id="UP000198984">
    <property type="component" value="Unassembled WGS sequence"/>
</dbReference>
<sequence>MAQIFNYWAFLQKTVLVIVLWSLGFATVFANDNDNENGGTIKGTVTTSDNKPAAAVSVLLKGSKKAARTNDDGTFVLRNVSPGTYTVEVSLIGYETVTETVTVKQNEAISVQLQLNVSSKSLSEVVVTGAYSRFTPSNSEYVAKLPLKNIENPQVYAVVGSEMIKEQVITSYDDALKNAPGLSKLWSSTGRGGDGAGYYTLRGFAVQPTLVNGLAGLTNSGLDVANVERIEVIKGPSGTLFGSTLVSYGGLINTVTKRPYDHFGGIVSFVSGGYGLNRFTADINTPLDKDQTVLLRVTGAYHDENSFQDAGFKKNRFLAPSLTYKASDKLTFLLNAEFLSAEGTNPTMLFFDRGAPLKAKNLAELGYNNKNSFTSNNLSIKTPTTTLQAQMQYKLSNQWTSQTILSRSSARSQGYYSYLYETSSSMPGFPDIPSTFARYVSDQNYRTTTTDIQQNFIGDFKLGNMRNRVVIGVDYLKQDAQDNSTDYAMNGLVDMTGFDSGILSRQHMDSLLQGAAISNSNLSQEVISGYISDVINFLPQLSAMASLRVDHFKTGGLSIAENAKYNQTTLSPKFGLVYQPVLNIVSLFANYMNGFTNSAPRRQNDNTIKTFKPEHANQWEVGVKTNLVADILTATVSYYDIKVSNTIMQDPTRVGFYTQGGKQYSRGIDADIVASPVSGLNIVAGYSYNNSKITATDAKDYLNRRPEGAGPKHIANAWISYKCPDGYLQGFGAGFGGTYAGENMVLNREVTGVFTLPSYTVLNAALFYDTKKFNIALKLDNLTNKEYYKGWSTLEPQMPRRFSASGTFKF</sequence>
<dbReference type="SUPFAM" id="SSF56935">
    <property type="entry name" value="Porins"/>
    <property type="match status" value="1"/>
</dbReference>
<dbReference type="InterPro" id="IPR010917">
    <property type="entry name" value="TonB_rcpt_CS"/>
</dbReference>
<evidence type="ECO:0000256" key="2">
    <source>
        <dbReference type="ARBA" id="ARBA00009810"/>
    </source>
</evidence>
<dbReference type="GO" id="GO:0009279">
    <property type="term" value="C:cell outer membrane"/>
    <property type="evidence" value="ECO:0007669"/>
    <property type="project" value="UniProtKB-SubCell"/>
</dbReference>
<dbReference type="Pfam" id="PF00593">
    <property type="entry name" value="TonB_dep_Rec_b-barrel"/>
    <property type="match status" value="1"/>
</dbReference>
<dbReference type="InterPro" id="IPR012910">
    <property type="entry name" value="Plug_dom"/>
</dbReference>
<accession>A0A1H7H2U6</accession>
<evidence type="ECO:0000256" key="11">
    <source>
        <dbReference type="ARBA" id="ARBA00023136"/>
    </source>
</evidence>
<dbReference type="Pfam" id="PF13715">
    <property type="entry name" value="CarbopepD_reg_2"/>
    <property type="match status" value="1"/>
</dbReference>
<keyword evidence="12" id="KW-0675">Receptor</keyword>
<dbReference type="NCBIfam" id="TIGR01783">
    <property type="entry name" value="TonB-siderophor"/>
    <property type="match status" value="1"/>
</dbReference>
<dbReference type="GO" id="GO:0015891">
    <property type="term" value="P:siderophore transport"/>
    <property type="evidence" value="ECO:0007669"/>
    <property type="project" value="InterPro"/>
</dbReference>
<dbReference type="GO" id="GO:0030246">
    <property type="term" value="F:carbohydrate binding"/>
    <property type="evidence" value="ECO:0007669"/>
    <property type="project" value="InterPro"/>
</dbReference>
<feature type="domain" description="TonB-dependent receptor-like beta-barrel" evidence="17">
    <location>
        <begin position="335"/>
        <end position="782"/>
    </location>
</feature>
<comment type="similarity">
    <text evidence="2 14 15">Belongs to the TonB-dependent receptor family.</text>
</comment>
<keyword evidence="4 14" id="KW-1134">Transmembrane beta strand</keyword>
<dbReference type="InterPro" id="IPR039426">
    <property type="entry name" value="TonB-dep_rcpt-like"/>
</dbReference>
<dbReference type="Gene3D" id="2.60.40.1120">
    <property type="entry name" value="Carboxypeptidase-like, regulatory domain"/>
    <property type="match status" value="1"/>
</dbReference>
<evidence type="ECO:0000256" key="6">
    <source>
        <dbReference type="ARBA" id="ARBA00022692"/>
    </source>
</evidence>
<keyword evidence="10 15" id="KW-0798">TonB box</keyword>
<organism evidence="19 20">
    <name type="scientific">Chitinophaga rupis</name>
    <dbReference type="NCBI Taxonomy" id="573321"/>
    <lineage>
        <taxon>Bacteria</taxon>
        <taxon>Pseudomonadati</taxon>
        <taxon>Bacteroidota</taxon>
        <taxon>Chitinophagia</taxon>
        <taxon>Chitinophagales</taxon>
        <taxon>Chitinophagaceae</taxon>
        <taxon>Chitinophaga</taxon>
    </lineage>
</organism>
<evidence type="ECO:0000256" key="8">
    <source>
        <dbReference type="ARBA" id="ARBA00023004"/>
    </source>
</evidence>
<proteinExistence type="inferred from homology"/>
<evidence type="ECO:0000256" key="16">
    <source>
        <dbReference type="SAM" id="SignalP"/>
    </source>
</evidence>
<dbReference type="Gene3D" id="2.40.170.20">
    <property type="entry name" value="TonB-dependent receptor, beta-barrel domain"/>
    <property type="match status" value="1"/>
</dbReference>
<dbReference type="GO" id="GO:0038023">
    <property type="term" value="F:signaling receptor activity"/>
    <property type="evidence" value="ECO:0007669"/>
    <property type="project" value="InterPro"/>
</dbReference>
<dbReference type="SUPFAM" id="SSF49452">
    <property type="entry name" value="Starch-binding domain-like"/>
    <property type="match status" value="1"/>
</dbReference>
<dbReference type="PROSITE" id="PS01156">
    <property type="entry name" value="TONB_DEPENDENT_REC_2"/>
    <property type="match status" value="1"/>
</dbReference>
<evidence type="ECO:0000256" key="1">
    <source>
        <dbReference type="ARBA" id="ARBA00004571"/>
    </source>
</evidence>
<evidence type="ECO:0000256" key="9">
    <source>
        <dbReference type="ARBA" id="ARBA00023065"/>
    </source>
</evidence>
<dbReference type="CDD" id="cd01347">
    <property type="entry name" value="ligand_gated_channel"/>
    <property type="match status" value="1"/>
</dbReference>
<evidence type="ECO:0000256" key="15">
    <source>
        <dbReference type="RuleBase" id="RU003357"/>
    </source>
</evidence>
<keyword evidence="3 14" id="KW-0813">Transport</keyword>
<dbReference type="InterPro" id="IPR037066">
    <property type="entry name" value="Plug_dom_sf"/>
</dbReference>
<evidence type="ECO:0000256" key="5">
    <source>
        <dbReference type="ARBA" id="ARBA00022496"/>
    </source>
</evidence>
<dbReference type="PROSITE" id="PS52016">
    <property type="entry name" value="TONB_DEPENDENT_REC_3"/>
    <property type="match status" value="1"/>
</dbReference>
<dbReference type="GO" id="GO:0015344">
    <property type="term" value="F:siderophore uptake transmembrane transporter activity"/>
    <property type="evidence" value="ECO:0007669"/>
    <property type="project" value="TreeGrafter"/>
</dbReference>
<reference evidence="19 20" key="1">
    <citation type="submission" date="2016-10" db="EMBL/GenBank/DDBJ databases">
        <authorList>
            <person name="de Groot N.N."/>
        </authorList>
    </citation>
    <scope>NUCLEOTIDE SEQUENCE [LARGE SCALE GENOMIC DNA]</scope>
    <source>
        <strain evidence="19 20">DSM 21039</strain>
    </source>
</reference>
<dbReference type="InterPro" id="IPR013784">
    <property type="entry name" value="Carb-bd-like_fold"/>
</dbReference>
<dbReference type="Gene3D" id="2.170.130.10">
    <property type="entry name" value="TonB-dependent receptor, plug domain"/>
    <property type="match status" value="1"/>
</dbReference>
<evidence type="ECO:0000259" key="17">
    <source>
        <dbReference type="Pfam" id="PF00593"/>
    </source>
</evidence>
<dbReference type="AlphaFoldDB" id="A0A1H7H2U6"/>
<dbReference type="OrthoDB" id="9758472at2"/>
<keyword evidence="8" id="KW-0408">Iron</keyword>
<keyword evidence="11 14" id="KW-0472">Membrane</keyword>
<dbReference type="PANTHER" id="PTHR32552:SF68">
    <property type="entry name" value="FERRICHROME OUTER MEMBRANE TRANSPORTER_PHAGE RECEPTOR"/>
    <property type="match status" value="1"/>
</dbReference>
<gene>
    <name evidence="19" type="ORF">SAMN04488505_101173</name>
</gene>
<dbReference type="InterPro" id="IPR036942">
    <property type="entry name" value="Beta-barrel_TonB_sf"/>
</dbReference>
<keyword evidence="6 14" id="KW-0812">Transmembrane</keyword>